<accession>A0A3B9IFB8</accession>
<reference evidence="1 2" key="1">
    <citation type="journal article" date="2018" name="Nat. Biotechnol.">
        <title>A standardized bacterial taxonomy based on genome phylogeny substantially revises the tree of life.</title>
        <authorList>
            <person name="Parks D.H."/>
            <person name="Chuvochina M."/>
            <person name="Waite D.W."/>
            <person name="Rinke C."/>
            <person name="Skarshewski A."/>
            <person name="Chaumeil P.A."/>
            <person name="Hugenholtz P."/>
        </authorList>
    </citation>
    <scope>NUCLEOTIDE SEQUENCE [LARGE SCALE GENOMIC DNA]</scope>
    <source>
        <strain evidence="1">UBA8739</strain>
    </source>
</reference>
<sequence length="75" mass="7931">MKNGRNRKRAAGAFVSGVMAGLTVMGSFVAGALAQPVTGRFQNIRNPSGPASDMKNVGRDMYAGFRQVKARDQAS</sequence>
<evidence type="ECO:0000313" key="2">
    <source>
        <dbReference type="Proteomes" id="UP000257706"/>
    </source>
</evidence>
<evidence type="ECO:0000313" key="1">
    <source>
        <dbReference type="EMBL" id="HAE46063.1"/>
    </source>
</evidence>
<dbReference type="EMBL" id="DMAI01000020">
    <property type="protein sequence ID" value="HAE46063.1"/>
    <property type="molecule type" value="Genomic_DNA"/>
</dbReference>
<dbReference type="AlphaFoldDB" id="A0A3B9IFB8"/>
<gene>
    <name evidence="1" type="ORF">DCK97_01455</name>
</gene>
<dbReference type="Proteomes" id="UP000257706">
    <property type="component" value="Unassembled WGS sequence"/>
</dbReference>
<organism evidence="1 2">
    <name type="scientific">Tistrella mobilis</name>
    <dbReference type="NCBI Taxonomy" id="171437"/>
    <lineage>
        <taxon>Bacteria</taxon>
        <taxon>Pseudomonadati</taxon>
        <taxon>Pseudomonadota</taxon>
        <taxon>Alphaproteobacteria</taxon>
        <taxon>Geminicoccales</taxon>
        <taxon>Geminicoccaceae</taxon>
        <taxon>Tistrella</taxon>
    </lineage>
</organism>
<protein>
    <submittedName>
        <fullName evidence="1">Uncharacterized protein</fullName>
    </submittedName>
</protein>
<proteinExistence type="predicted"/>
<name>A0A3B9IFB8_9PROT</name>
<comment type="caution">
    <text evidence="1">The sequence shown here is derived from an EMBL/GenBank/DDBJ whole genome shotgun (WGS) entry which is preliminary data.</text>
</comment>